<feature type="region of interest" description="Disordered" evidence="1">
    <location>
        <begin position="705"/>
        <end position="784"/>
    </location>
</feature>
<reference evidence="2 3" key="1">
    <citation type="submission" date="2024-02" db="EMBL/GenBank/DDBJ databases">
        <authorList>
            <person name="Daric V."/>
            <person name="Darras S."/>
        </authorList>
    </citation>
    <scope>NUCLEOTIDE SEQUENCE [LARGE SCALE GENOMIC DNA]</scope>
</reference>
<feature type="region of interest" description="Disordered" evidence="1">
    <location>
        <begin position="273"/>
        <end position="302"/>
    </location>
</feature>
<name>A0ABP0FHW1_CLALP</name>
<protein>
    <recommendedName>
        <fullName evidence="4">SMP-LTD domain-containing protein</fullName>
    </recommendedName>
</protein>
<organism evidence="2 3">
    <name type="scientific">Clavelina lepadiformis</name>
    <name type="common">Light-bulb sea squirt</name>
    <name type="synonym">Ascidia lepadiformis</name>
    <dbReference type="NCBI Taxonomy" id="159417"/>
    <lineage>
        <taxon>Eukaryota</taxon>
        <taxon>Metazoa</taxon>
        <taxon>Chordata</taxon>
        <taxon>Tunicata</taxon>
        <taxon>Ascidiacea</taxon>
        <taxon>Aplousobranchia</taxon>
        <taxon>Clavelinidae</taxon>
        <taxon>Clavelina</taxon>
    </lineage>
</organism>
<feature type="region of interest" description="Disordered" evidence="1">
    <location>
        <begin position="583"/>
        <end position="663"/>
    </location>
</feature>
<feature type="compositionally biased region" description="Polar residues" evidence="1">
    <location>
        <begin position="631"/>
        <end position="646"/>
    </location>
</feature>
<gene>
    <name evidence="2" type="ORF">CVLEPA_LOCUS7673</name>
</gene>
<sequence length="784" mass="87286">MAVIAAILHRIGWLVPKNVLPEDSISIPLQVVVAVAAVLMVVYLYRQIRNENEKKNLLDPESGKVTVKHLTWANQLIVWWFVTSPQHLPQAVERWIQDLNIHLAQQQNKFGSLIFGLREGSSPPLIKEIAQLKRISNTIHARIMLESSDFGFMVTVEESKKNSTISSTYSAIVMQFHCWFSVKLSRNGHEVSLKFTPTEEKPMFRFNMKPLTKGTTVSVPPQAIADALQNAVLNTTFQFKFYMNNSTNPIANEGTCHEEESCYGDSDTESIYKDVKDPLPTPRVSRSLSDGHVVDEPETNRRQKQLDLLSNSDFCNSSKVLGGSLGSLSGLVRSPSGRGPAKPIRFREKRLQVKVIDIDGVKTTAERKLSVCFEIDLPHQRMDVSCNDKTTFDLSSRSSQLKITLASKSRAPSQERGVFVARASIMIDSIDMDHSTRPTVPLLNNDEKQIGSICLEFMIIENSSKRNSFSTPQRSHASAEVRKKFIETTKQTTEESKLLKPSVNETKVTMVKKVKGSPTRSQNRNGTEQQKPVVKIEDSQVTGVSYNTGSVVENAMKDLAKPNQNKPVGIKTKIMITAVGKNDASMEPPVEEIDQSQQNELSSASNCDSVADNTLFSTEEEQDEKVETFPPVSSSHVDTSESNSLSGEVRLRSATQKVKHGDARVRRTRSLIFGGGKKHKEHRNSLVMEGEADSLTTEILQVPQNSIRQKKKSPSMTKLFSKMTKSKKGKSKRSSPGNTGSHEGSSSKNENELAESSLELATPKMKRSRSFKDIIKGKKRTPKS</sequence>
<feature type="compositionally biased region" description="Polar residues" evidence="1">
    <location>
        <begin position="518"/>
        <end position="530"/>
    </location>
</feature>
<evidence type="ECO:0008006" key="4">
    <source>
        <dbReference type="Google" id="ProtNLM"/>
    </source>
</evidence>
<proteinExistence type="predicted"/>
<feature type="compositionally biased region" description="Polar residues" evidence="1">
    <location>
        <begin position="595"/>
        <end position="617"/>
    </location>
</feature>
<comment type="caution">
    <text evidence="2">The sequence shown here is derived from an EMBL/GenBank/DDBJ whole genome shotgun (WGS) entry which is preliminary data.</text>
</comment>
<dbReference type="EMBL" id="CAWYQH010000046">
    <property type="protein sequence ID" value="CAK8677673.1"/>
    <property type="molecule type" value="Genomic_DNA"/>
</dbReference>
<feature type="compositionally biased region" description="Basic and acidic residues" evidence="1">
    <location>
        <begin position="292"/>
        <end position="302"/>
    </location>
</feature>
<accession>A0ABP0FHW1</accession>
<feature type="region of interest" description="Disordered" evidence="1">
    <location>
        <begin position="512"/>
        <end position="532"/>
    </location>
</feature>
<evidence type="ECO:0000313" key="3">
    <source>
        <dbReference type="Proteomes" id="UP001642483"/>
    </source>
</evidence>
<dbReference type="Proteomes" id="UP001642483">
    <property type="component" value="Unassembled WGS sequence"/>
</dbReference>
<evidence type="ECO:0000313" key="2">
    <source>
        <dbReference type="EMBL" id="CAK8677673.1"/>
    </source>
</evidence>
<evidence type="ECO:0000256" key="1">
    <source>
        <dbReference type="SAM" id="MobiDB-lite"/>
    </source>
</evidence>
<keyword evidence="3" id="KW-1185">Reference proteome</keyword>
<feature type="compositionally biased region" description="Basic residues" evidence="1">
    <location>
        <begin position="724"/>
        <end position="733"/>
    </location>
</feature>